<dbReference type="Proteomes" id="UP001501243">
    <property type="component" value="Unassembled WGS sequence"/>
</dbReference>
<name>A0ABP8Q9E0_9BACT</name>
<evidence type="ECO:0000313" key="2">
    <source>
        <dbReference type="Proteomes" id="UP001501243"/>
    </source>
</evidence>
<comment type="caution">
    <text evidence="1">The sequence shown here is derived from an EMBL/GenBank/DDBJ whole genome shotgun (WGS) entry which is preliminary data.</text>
</comment>
<organism evidence="1 2">
    <name type="scientific">Hymenobacter ginsengisoli</name>
    <dbReference type="NCBI Taxonomy" id="1051626"/>
    <lineage>
        <taxon>Bacteria</taxon>
        <taxon>Pseudomonadati</taxon>
        <taxon>Bacteroidota</taxon>
        <taxon>Cytophagia</taxon>
        <taxon>Cytophagales</taxon>
        <taxon>Hymenobacteraceae</taxon>
        <taxon>Hymenobacter</taxon>
    </lineage>
</organism>
<gene>
    <name evidence="1" type="ORF">GCM10023172_18090</name>
</gene>
<dbReference type="RefSeq" id="WP_208131461.1">
    <property type="nucleotide sequence ID" value="NZ_BAABGQ010000006.1"/>
</dbReference>
<sequence>MNLQLLCTAPQVTIYFDSWNNWLYIEWEGTLTLPAVQYACLEVAQCFVQHSYPRVLNSNAQVTSMEVEVIPWLTKHLLPYLEMAGIQQLAWVHAPIVRAYALAPQVHKQLPHLNIGVFSDLEDATSWLQQTNPAYLGGHVLLPRPAAEETVLAQTVSQFRQALEHHGIVAETAIYQSRW</sequence>
<dbReference type="EMBL" id="BAABGQ010000006">
    <property type="protein sequence ID" value="GAA4499469.1"/>
    <property type="molecule type" value="Genomic_DNA"/>
</dbReference>
<keyword evidence="2" id="KW-1185">Reference proteome</keyword>
<protein>
    <recommendedName>
        <fullName evidence="3">STAS/SEC14 domain-containing protein</fullName>
    </recommendedName>
</protein>
<reference evidence="2" key="1">
    <citation type="journal article" date="2019" name="Int. J. Syst. Evol. Microbiol.">
        <title>The Global Catalogue of Microorganisms (GCM) 10K type strain sequencing project: providing services to taxonomists for standard genome sequencing and annotation.</title>
        <authorList>
            <consortium name="The Broad Institute Genomics Platform"/>
            <consortium name="The Broad Institute Genome Sequencing Center for Infectious Disease"/>
            <person name="Wu L."/>
            <person name="Ma J."/>
        </authorList>
    </citation>
    <scope>NUCLEOTIDE SEQUENCE [LARGE SCALE GENOMIC DNA]</scope>
    <source>
        <strain evidence="2">JCM 17841</strain>
    </source>
</reference>
<proteinExistence type="predicted"/>
<evidence type="ECO:0008006" key="3">
    <source>
        <dbReference type="Google" id="ProtNLM"/>
    </source>
</evidence>
<evidence type="ECO:0000313" key="1">
    <source>
        <dbReference type="EMBL" id="GAA4499469.1"/>
    </source>
</evidence>
<accession>A0ABP8Q9E0</accession>